<name>A0ABT4LF85_9PROT</name>
<sequence length="261" mass="30154">MVQAVDHAKKLYGNSKPKFEPELRVETRPVKLTNSINLPKGHSYFVYRDEDGKEWAYSATHDQYPSSPGFKDVFLVIDVMPIQESIDSRKGQTPEQRGSRVLMTGTKAREGWRDLIQLKGKIDKQKFEYDHEGINSNSVTSLGLRVLGFDPANTMPENEGYWRIYQGTHPGVDDLAIDKDGNVYETPIIDFVKTKQQIDNFAKGFETTIEQGWDRTNDKAKDLWDKSITNLDKSLDKFLQTPQYFEDRIMNQVQREIARQR</sequence>
<dbReference type="Proteomes" id="UP001069802">
    <property type="component" value="Unassembled WGS sequence"/>
</dbReference>
<dbReference type="RefSeq" id="WP_269421964.1">
    <property type="nucleotide sequence ID" value="NZ_JAPWGY010000001.1"/>
</dbReference>
<dbReference type="EMBL" id="JAPWGY010000001">
    <property type="protein sequence ID" value="MCZ4279767.1"/>
    <property type="molecule type" value="Genomic_DNA"/>
</dbReference>
<comment type="caution">
    <text evidence="1">The sequence shown here is derived from an EMBL/GenBank/DDBJ whole genome shotgun (WGS) entry which is preliminary data.</text>
</comment>
<keyword evidence="2" id="KW-1185">Reference proteome</keyword>
<organism evidence="1 2">
    <name type="scientific">Kiloniella laminariae</name>
    <dbReference type="NCBI Taxonomy" id="454162"/>
    <lineage>
        <taxon>Bacteria</taxon>
        <taxon>Pseudomonadati</taxon>
        <taxon>Pseudomonadota</taxon>
        <taxon>Alphaproteobacteria</taxon>
        <taxon>Rhodospirillales</taxon>
        <taxon>Kiloniellaceae</taxon>
        <taxon>Kiloniella</taxon>
    </lineage>
</organism>
<gene>
    <name evidence="1" type="ORF">O4H49_03185</name>
</gene>
<proteinExistence type="predicted"/>
<accession>A0ABT4LF85</accession>
<evidence type="ECO:0000313" key="2">
    <source>
        <dbReference type="Proteomes" id="UP001069802"/>
    </source>
</evidence>
<reference evidence="1" key="1">
    <citation type="submission" date="2022-12" db="EMBL/GenBank/DDBJ databases">
        <title>Bacterial isolates from different developmental stages of Nematostella vectensis.</title>
        <authorList>
            <person name="Fraune S."/>
        </authorList>
    </citation>
    <scope>NUCLEOTIDE SEQUENCE</scope>
    <source>
        <strain evidence="1">G21630-S1</strain>
    </source>
</reference>
<evidence type="ECO:0000313" key="1">
    <source>
        <dbReference type="EMBL" id="MCZ4279767.1"/>
    </source>
</evidence>
<protein>
    <submittedName>
        <fullName evidence="1">Uncharacterized protein</fullName>
    </submittedName>
</protein>